<dbReference type="Pfam" id="PF05051">
    <property type="entry name" value="COX17"/>
    <property type="match status" value="1"/>
</dbReference>
<protein>
    <recommendedName>
        <fullName evidence="12">COX17-domain-containing protein</fullName>
    </recommendedName>
</protein>
<dbReference type="InterPro" id="IPR007745">
    <property type="entry name" value="Cyt_c_oxidase_Cu-chaperone"/>
</dbReference>
<dbReference type="GO" id="GO:0005507">
    <property type="term" value="F:copper ion binding"/>
    <property type="evidence" value="ECO:0007669"/>
    <property type="project" value="InterPro"/>
</dbReference>
<dbReference type="AlphaFoldDB" id="A0A316VI29"/>
<dbReference type="InterPro" id="IPR009069">
    <property type="entry name" value="Cys_alpha_HP_mot_SF"/>
</dbReference>
<evidence type="ECO:0000256" key="8">
    <source>
        <dbReference type="PIRSR" id="PIRSR607745-1"/>
    </source>
</evidence>
<name>A0A316VI29_9BASI</name>
<dbReference type="PANTHER" id="PTHR16719">
    <property type="entry name" value="CYTOCHROME C OXIDASE COPPER CHAPERONE"/>
    <property type="match status" value="1"/>
</dbReference>
<keyword evidence="11" id="KW-1185">Reference proteome</keyword>
<dbReference type="Proteomes" id="UP000245771">
    <property type="component" value="Unassembled WGS sequence"/>
</dbReference>
<evidence type="ECO:0000256" key="2">
    <source>
        <dbReference type="ARBA" id="ARBA00009241"/>
    </source>
</evidence>
<feature type="region of interest" description="Disordered" evidence="9">
    <location>
        <begin position="1"/>
        <end position="22"/>
    </location>
</feature>
<comment type="similarity">
    <text evidence="2">Belongs to the COX17 family.</text>
</comment>
<feature type="binding site" evidence="8">
    <location>
        <position position="33"/>
    </location>
    <ligand>
        <name>Cu cation</name>
        <dbReference type="ChEBI" id="CHEBI:23378"/>
    </ligand>
</feature>
<dbReference type="GO" id="GO:0005758">
    <property type="term" value="C:mitochondrial intermembrane space"/>
    <property type="evidence" value="ECO:0007669"/>
    <property type="project" value="UniProtKB-SubCell"/>
</dbReference>
<keyword evidence="7" id="KW-0143">Chaperone</keyword>
<dbReference type="STRING" id="1280837.A0A316VI29"/>
<evidence type="ECO:0000313" key="10">
    <source>
        <dbReference type="EMBL" id="PWN37196.1"/>
    </source>
</evidence>
<dbReference type="Gene3D" id="1.10.287.1130">
    <property type="entry name" value="CytochromE C oxidase copper chaperone"/>
    <property type="match status" value="1"/>
</dbReference>
<dbReference type="OrthoDB" id="1915887at2759"/>
<evidence type="ECO:0000256" key="7">
    <source>
        <dbReference type="ARBA" id="ARBA00023186"/>
    </source>
</evidence>
<proteinExistence type="inferred from homology"/>
<gene>
    <name evidence="10" type="ORF">FA14DRAFT_141277</name>
</gene>
<accession>A0A316VI29</accession>
<dbReference type="PROSITE" id="PS51808">
    <property type="entry name" value="CHCH"/>
    <property type="match status" value="1"/>
</dbReference>
<evidence type="ECO:0000256" key="4">
    <source>
        <dbReference type="ARBA" id="ARBA00023008"/>
    </source>
</evidence>
<keyword evidence="3 8" id="KW-0479">Metal-binding</keyword>
<comment type="subcellular location">
    <subcellularLocation>
        <location evidence="1">Mitochondrion intermembrane space</location>
    </subcellularLocation>
</comment>
<dbReference type="GO" id="GO:0016531">
    <property type="term" value="F:copper chaperone activity"/>
    <property type="evidence" value="ECO:0007669"/>
    <property type="project" value="InterPro"/>
</dbReference>
<evidence type="ECO:0000256" key="9">
    <source>
        <dbReference type="SAM" id="MobiDB-lite"/>
    </source>
</evidence>
<evidence type="ECO:0000313" key="11">
    <source>
        <dbReference type="Proteomes" id="UP000245771"/>
    </source>
</evidence>
<dbReference type="SUPFAM" id="SSF47072">
    <property type="entry name" value="Cysteine alpha-hairpin motif"/>
    <property type="match status" value="1"/>
</dbReference>
<dbReference type="RefSeq" id="XP_025357498.1">
    <property type="nucleotide sequence ID" value="XM_025497124.1"/>
</dbReference>
<evidence type="ECO:0000256" key="1">
    <source>
        <dbReference type="ARBA" id="ARBA00004569"/>
    </source>
</evidence>
<dbReference type="GeneID" id="37018905"/>
<keyword evidence="5" id="KW-0496">Mitochondrion</keyword>
<dbReference type="FunFam" id="1.10.287.1130:FF:000005">
    <property type="entry name" value="Cytochrome c oxidase assembly protein subunit 17"/>
    <property type="match status" value="1"/>
</dbReference>
<evidence type="ECO:0000256" key="3">
    <source>
        <dbReference type="ARBA" id="ARBA00022723"/>
    </source>
</evidence>
<feature type="binding site" evidence="8">
    <location>
        <position position="32"/>
    </location>
    <ligand>
        <name>Cu cation</name>
        <dbReference type="ChEBI" id="CHEBI:23378"/>
    </ligand>
</feature>
<evidence type="ECO:0000256" key="6">
    <source>
        <dbReference type="ARBA" id="ARBA00023157"/>
    </source>
</evidence>
<evidence type="ECO:0008006" key="12">
    <source>
        <dbReference type="Google" id="ProtNLM"/>
    </source>
</evidence>
<dbReference type="PANTHER" id="PTHR16719:SF0">
    <property type="entry name" value="CYTOCHROME C OXIDASE COPPER CHAPERONE"/>
    <property type="match status" value="1"/>
</dbReference>
<reference evidence="10 11" key="1">
    <citation type="journal article" date="2018" name="Mol. Biol. Evol.">
        <title>Broad Genomic Sampling Reveals a Smut Pathogenic Ancestry of the Fungal Clade Ustilaginomycotina.</title>
        <authorList>
            <person name="Kijpornyongpan T."/>
            <person name="Mondo S.J."/>
            <person name="Barry K."/>
            <person name="Sandor L."/>
            <person name="Lee J."/>
            <person name="Lipzen A."/>
            <person name="Pangilinan J."/>
            <person name="LaButti K."/>
            <person name="Hainaut M."/>
            <person name="Henrissat B."/>
            <person name="Grigoriev I.V."/>
            <person name="Spatafora J.W."/>
            <person name="Aime M.C."/>
        </authorList>
    </citation>
    <scope>NUCLEOTIDE SEQUENCE [LARGE SCALE GENOMIC DNA]</scope>
    <source>
        <strain evidence="10 11">MCA 3882</strain>
    </source>
</reference>
<organism evidence="10 11">
    <name type="scientific">Meira miltonrushii</name>
    <dbReference type="NCBI Taxonomy" id="1280837"/>
    <lineage>
        <taxon>Eukaryota</taxon>
        <taxon>Fungi</taxon>
        <taxon>Dikarya</taxon>
        <taxon>Basidiomycota</taxon>
        <taxon>Ustilaginomycotina</taxon>
        <taxon>Exobasidiomycetes</taxon>
        <taxon>Exobasidiales</taxon>
        <taxon>Brachybasidiaceae</taxon>
        <taxon>Meira</taxon>
    </lineage>
</organism>
<dbReference type="FunCoup" id="A0A316VI29">
    <property type="interactions" value="122"/>
</dbReference>
<evidence type="ECO:0000256" key="5">
    <source>
        <dbReference type="ARBA" id="ARBA00023128"/>
    </source>
</evidence>
<dbReference type="InParanoid" id="A0A316VI29"/>
<keyword evidence="4 8" id="KW-0186">Copper</keyword>
<dbReference type="EMBL" id="KZ819602">
    <property type="protein sequence ID" value="PWN37196.1"/>
    <property type="molecule type" value="Genomic_DNA"/>
</dbReference>
<dbReference type="GO" id="GO:0033617">
    <property type="term" value="P:mitochondrial respiratory chain complex IV assembly"/>
    <property type="evidence" value="ECO:0007669"/>
    <property type="project" value="TreeGrafter"/>
</dbReference>
<sequence>MSAATQSIRAPVDVDTSPKAVNPLNPTGIKPCCACPETKSARDECFLKFGHSVAEHGEQARQCEELVKKHRECMASLGFKV</sequence>
<keyword evidence="6" id="KW-1015">Disulfide bond</keyword>